<name>A0ABU2U695_9ACTN</name>
<accession>A0ABU2U695</accession>
<comment type="caution">
    <text evidence="1">The sequence shown here is derived from an EMBL/GenBank/DDBJ whole genome shotgun (WGS) entry which is preliminary data.</text>
</comment>
<keyword evidence="2" id="KW-1185">Reference proteome</keyword>
<dbReference type="RefSeq" id="WP_311700175.1">
    <property type="nucleotide sequence ID" value="NZ_JAVREY010000082.1"/>
</dbReference>
<dbReference type="NCBIfam" id="NF047734">
    <property type="entry name" value="antiphage_MADS4"/>
    <property type="match status" value="1"/>
</dbReference>
<dbReference type="InterPro" id="IPR059210">
    <property type="entry name" value="MADS4-like"/>
</dbReference>
<sequence>MTERHVVFLLADGGMEQLLTGFFEREKPHLRLGCGPFTHEVIVAPTKDPGVYQTARELLRPYELVETHAVVMLDAEWDGSPGATAIRDRIVKQLDGVWGRYEVIVLDPELEVWFWRDTPELGHALNIPEQRGGKRVRDLLPAKGPASWPPGQAKPTHPKSALEFLRRDRKVHADRSNAVFRRVGALSVKGCTDPAFQLLLSTLNTWFPPEYDA</sequence>
<evidence type="ECO:0000313" key="1">
    <source>
        <dbReference type="EMBL" id="MDT0468731.1"/>
    </source>
</evidence>
<reference evidence="2" key="1">
    <citation type="submission" date="2023-07" db="EMBL/GenBank/DDBJ databases">
        <title>30 novel species of actinomycetes from the DSMZ collection.</title>
        <authorList>
            <person name="Nouioui I."/>
        </authorList>
    </citation>
    <scope>NUCLEOTIDE SEQUENCE [LARGE SCALE GENOMIC DNA]</scope>
    <source>
        <strain evidence="2">DSM 41699</strain>
    </source>
</reference>
<organism evidence="1 2">
    <name type="scientific">Streptomyces gibsoniae</name>
    <dbReference type="NCBI Taxonomy" id="3075529"/>
    <lineage>
        <taxon>Bacteria</taxon>
        <taxon>Bacillati</taxon>
        <taxon>Actinomycetota</taxon>
        <taxon>Actinomycetes</taxon>
        <taxon>Kitasatosporales</taxon>
        <taxon>Streptomycetaceae</taxon>
        <taxon>Streptomyces</taxon>
    </lineage>
</organism>
<dbReference type="Proteomes" id="UP001183809">
    <property type="component" value="Unassembled WGS sequence"/>
</dbReference>
<evidence type="ECO:0000313" key="2">
    <source>
        <dbReference type="Proteomes" id="UP001183809"/>
    </source>
</evidence>
<evidence type="ECO:0008006" key="3">
    <source>
        <dbReference type="Google" id="ProtNLM"/>
    </source>
</evidence>
<gene>
    <name evidence="1" type="ORF">RM764_38100</name>
</gene>
<protein>
    <recommendedName>
        <fullName evidence="3">DUF4276 family protein</fullName>
    </recommendedName>
</protein>
<dbReference type="EMBL" id="JAVREY010000082">
    <property type="protein sequence ID" value="MDT0468731.1"/>
    <property type="molecule type" value="Genomic_DNA"/>
</dbReference>
<proteinExistence type="predicted"/>